<evidence type="ECO:0000256" key="1">
    <source>
        <dbReference type="SAM" id="Phobius"/>
    </source>
</evidence>
<feature type="transmembrane region" description="Helical" evidence="1">
    <location>
        <begin position="42"/>
        <end position="62"/>
    </location>
</feature>
<keyword evidence="1" id="KW-1133">Transmembrane helix</keyword>
<keyword evidence="1" id="KW-0812">Transmembrane</keyword>
<evidence type="ECO:0008006" key="4">
    <source>
        <dbReference type="Google" id="ProtNLM"/>
    </source>
</evidence>
<name>A0ABQ1M2I2_9BACT</name>
<reference evidence="3" key="1">
    <citation type="journal article" date="2019" name="Int. J. Syst. Evol. Microbiol.">
        <title>The Global Catalogue of Microorganisms (GCM) 10K type strain sequencing project: providing services to taxonomists for standard genome sequencing and annotation.</title>
        <authorList>
            <consortium name="The Broad Institute Genomics Platform"/>
            <consortium name="The Broad Institute Genome Sequencing Center for Infectious Disease"/>
            <person name="Wu L."/>
            <person name="Ma J."/>
        </authorList>
    </citation>
    <scope>NUCLEOTIDE SEQUENCE [LARGE SCALE GENOMIC DNA]</scope>
    <source>
        <strain evidence="3">CGMCC 1.10832</strain>
    </source>
</reference>
<feature type="transmembrane region" description="Helical" evidence="1">
    <location>
        <begin position="74"/>
        <end position="99"/>
    </location>
</feature>
<comment type="caution">
    <text evidence="2">The sequence shown here is derived from an EMBL/GenBank/DDBJ whole genome shotgun (WGS) entry which is preliminary data.</text>
</comment>
<organism evidence="2 3">
    <name type="scientific">Marivirga lumbricoides</name>
    <dbReference type="NCBI Taxonomy" id="1046115"/>
    <lineage>
        <taxon>Bacteria</taxon>
        <taxon>Pseudomonadati</taxon>
        <taxon>Bacteroidota</taxon>
        <taxon>Cytophagia</taxon>
        <taxon>Cytophagales</taxon>
        <taxon>Marivirgaceae</taxon>
        <taxon>Marivirga</taxon>
    </lineage>
</organism>
<keyword evidence="1" id="KW-0472">Membrane</keyword>
<protein>
    <recommendedName>
        <fullName evidence="4">Cytochrome b561 bacterial/Ni-hydrogenase domain-containing protein</fullName>
    </recommendedName>
</protein>
<gene>
    <name evidence="2" type="ORF">GCM10011506_18860</name>
</gene>
<feature type="transmembrane region" description="Helical" evidence="1">
    <location>
        <begin position="120"/>
        <end position="144"/>
    </location>
</feature>
<proteinExistence type="predicted"/>
<dbReference type="EMBL" id="BMEC01000005">
    <property type="protein sequence ID" value="GGC33645.1"/>
    <property type="molecule type" value="Genomic_DNA"/>
</dbReference>
<accession>A0ABQ1M2I2</accession>
<evidence type="ECO:0000313" key="3">
    <source>
        <dbReference type="Proteomes" id="UP000636010"/>
    </source>
</evidence>
<evidence type="ECO:0000313" key="2">
    <source>
        <dbReference type="EMBL" id="GGC33645.1"/>
    </source>
</evidence>
<sequence>MFSNKVNPLVLLGKIPAVKRKFEEQGTTLLDTTNKIWADKRFGFGIMISGSGLVISLAFLLWGLVTVSASFFNIYFYIQLFHVVAYGAIAYLICHLLVFKNNKYIKYFKKLDKRPKEKKWKYAIFSILFVIGCVALWLFSFQFLPNR</sequence>
<dbReference type="Proteomes" id="UP000636010">
    <property type="component" value="Unassembled WGS sequence"/>
</dbReference>
<keyword evidence="3" id="KW-1185">Reference proteome</keyword>